<dbReference type="eggNOG" id="ENOG502SXUB">
    <property type="taxonomic scope" value="Eukaryota"/>
</dbReference>
<reference evidence="3 4" key="1">
    <citation type="journal article" date="2012" name="Science">
        <title>The Paleozoic origin of enzymatic lignin decomposition reconstructed from 31 fungal genomes.</title>
        <authorList>
            <person name="Floudas D."/>
            <person name="Binder M."/>
            <person name="Riley R."/>
            <person name="Barry K."/>
            <person name="Blanchette R.A."/>
            <person name="Henrissat B."/>
            <person name="Martinez A.T."/>
            <person name="Otillar R."/>
            <person name="Spatafora J.W."/>
            <person name="Yadav J.S."/>
            <person name="Aerts A."/>
            <person name="Benoit I."/>
            <person name="Boyd A."/>
            <person name="Carlson A."/>
            <person name="Copeland A."/>
            <person name="Coutinho P.M."/>
            <person name="de Vries R.P."/>
            <person name="Ferreira P."/>
            <person name="Findley K."/>
            <person name="Foster B."/>
            <person name="Gaskell J."/>
            <person name="Glotzer D."/>
            <person name="Gorecki P."/>
            <person name="Heitman J."/>
            <person name="Hesse C."/>
            <person name="Hori C."/>
            <person name="Igarashi K."/>
            <person name="Jurgens J.A."/>
            <person name="Kallen N."/>
            <person name="Kersten P."/>
            <person name="Kohler A."/>
            <person name="Kuees U."/>
            <person name="Kumar T.K.A."/>
            <person name="Kuo A."/>
            <person name="LaButti K."/>
            <person name="Larrondo L.F."/>
            <person name="Lindquist E."/>
            <person name="Ling A."/>
            <person name="Lombard V."/>
            <person name="Lucas S."/>
            <person name="Lundell T."/>
            <person name="Martin R."/>
            <person name="McLaughlin D.J."/>
            <person name="Morgenstern I."/>
            <person name="Morin E."/>
            <person name="Murat C."/>
            <person name="Nagy L.G."/>
            <person name="Nolan M."/>
            <person name="Ohm R.A."/>
            <person name="Patyshakuliyeva A."/>
            <person name="Rokas A."/>
            <person name="Ruiz-Duenas F.J."/>
            <person name="Sabat G."/>
            <person name="Salamov A."/>
            <person name="Samejima M."/>
            <person name="Schmutz J."/>
            <person name="Slot J.C."/>
            <person name="St John F."/>
            <person name="Stenlid J."/>
            <person name="Sun H."/>
            <person name="Sun S."/>
            <person name="Syed K."/>
            <person name="Tsang A."/>
            <person name="Wiebenga A."/>
            <person name="Young D."/>
            <person name="Pisabarro A."/>
            <person name="Eastwood D.C."/>
            <person name="Martin F."/>
            <person name="Cullen D."/>
            <person name="Grigoriev I.V."/>
            <person name="Hibbett D.S."/>
        </authorList>
    </citation>
    <scope>NUCLEOTIDE SEQUENCE</scope>
    <source>
        <strain evidence="4">FP-58527</strain>
    </source>
</reference>
<dbReference type="AlphaFoldDB" id="S8EGF3"/>
<dbReference type="PANTHER" id="PTHR35192:SF2">
    <property type="entry name" value="APPLE DOMAIN-CONTAINING PROTEIN"/>
    <property type="match status" value="1"/>
</dbReference>
<gene>
    <name evidence="3" type="ORF">FOMPIDRAFT_1115928</name>
</gene>
<feature type="signal peptide" evidence="1">
    <location>
        <begin position="1"/>
        <end position="24"/>
    </location>
</feature>
<feature type="domain" description="Protein CPL1-like" evidence="2">
    <location>
        <begin position="105"/>
        <end position="164"/>
    </location>
</feature>
<dbReference type="Proteomes" id="UP000015241">
    <property type="component" value="Unassembled WGS sequence"/>
</dbReference>
<name>S8EGF3_FOMSC</name>
<evidence type="ECO:0000259" key="2">
    <source>
        <dbReference type="Pfam" id="PF21671"/>
    </source>
</evidence>
<keyword evidence="1" id="KW-0732">Signal</keyword>
<evidence type="ECO:0000313" key="3">
    <source>
        <dbReference type="EMBL" id="EPT03373.1"/>
    </source>
</evidence>
<protein>
    <recommendedName>
        <fullName evidence="2">Protein CPL1-like domain-containing protein</fullName>
    </recommendedName>
</protein>
<evidence type="ECO:0000256" key="1">
    <source>
        <dbReference type="SAM" id="SignalP"/>
    </source>
</evidence>
<organism evidence="3 4">
    <name type="scientific">Fomitopsis schrenkii</name>
    <name type="common">Brown rot fungus</name>
    <dbReference type="NCBI Taxonomy" id="2126942"/>
    <lineage>
        <taxon>Eukaryota</taxon>
        <taxon>Fungi</taxon>
        <taxon>Dikarya</taxon>
        <taxon>Basidiomycota</taxon>
        <taxon>Agaricomycotina</taxon>
        <taxon>Agaricomycetes</taxon>
        <taxon>Polyporales</taxon>
        <taxon>Fomitopsis</taxon>
    </lineage>
</organism>
<accession>S8EGF3</accession>
<evidence type="ECO:0000313" key="4">
    <source>
        <dbReference type="Proteomes" id="UP000015241"/>
    </source>
</evidence>
<dbReference type="EMBL" id="KE504130">
    <property type="protein sequence ID" value="EPT03373.1"/>
    <property type="molecule type" value="Genomic_DNA"/>
</dbReference>
<proteinExistence type="predicted"/>
<feature type="chain" id="PRO_5004563010" description="Protein CPL1-like domain-containing protein" evidence="1">
    <location>
        <begin position="25"/>
        <end position="167"/>
    </location>
</feature>
<dbReference type="STRING" id="743788.S8EGF3"/>
<sequence>MRSAIFSAALAAVLALCPVSAAAAATKRDDGPPAPEHSHWYSTNKVDDFRVETVKVLRKRDGSLQLPVVAPETDVSPILCPLSMTVCPISPAVPRTLEEWVAQGFECVDMHEDLNSCGGCGVVDNQFDCTEIPNALGVSCEMGTCRVHSCMSGFTLALDGKRCVATA</sequence>
<dbReference type="InterPro" id="IPR048661">
    <property type="entry name" value="CPL1-like"/>
</dbReference>
<dbReference type="Pfam" id="PF21671">
    <property type="entry name" value="CPL1-like"/>
    <property type="match status" value="1"/>
</dbReference>
<dbReference type="OrthoDB" id="439917at2759"/>
<dbReference type="PANTHER" id="PTHR35192">
    <property type="entry name" value="PROTEIN, PUTATIVE-RELATED"/>
    <property type="match status" value="1"/>
</dbReference>
<keyword evidence="4" id="KW-1185">Reference proteome</keyword>
<dbReference type="HOGENOM" id="CLU_104755_0_0_1"/>
<dbReference type="InParanoid" id="S8EGF3"/>
<dbReference type="InterPro" id="IPR038955">
    <property type="entry name" value="PriA/CPL1_fungi"/>
</dbReference>